<dbReference type="InterPro" id="IPR038973">
    <property type="entry name" value="MutL/Mlh/Pms-like"/>
</dbReference>
<keyword evidence="6" id="KW-1185">Reference proteome</keyword>
<dbReference type="SUPFAM" id="SSF55874">
    <property type="entry name" value="ATPase domain of HSP90 chaperone/DNA topoisomerase II/histidine kinase"/>
    <property type="match status" value="1"/>
</dbReference>
<comment type="similarity">
    <text evidence="1">Belongs to the DNA mismatch repair MutL/HexB family.</text>
</comment>
<dbReference type="AlphaFoldDB" id="A0A0D2IYF9"/>
<keyword evidence="2" id="KW-0227">DNA damage</keyword>
<dbReference type="InterPro" id="IPR014762">
    <property type="entry name" value="DNA_mismatch_repair_CS"/>
</dbReference>
<dbReference type="InterPro" id="IPR013507">
    <property type="entry name" value="DNA_mismatch_S5_2-like"/>
</dbReference>
<dbReference type="GO" id="GO:0032389">
    <property type="term" value="C:MutLalpha complex"/>
    <property type="evidence" value="ECO:0007669"/>
    <property type="project" value="TreeGrafter"/>
</dbReference>
<feature type="region of interest" description="Disordered" evidence="3">
    <location>
        <begin position="714"/>
        <end position="775"/>
    </location>
</feature>
<feature type="region of interest" description="Disordered" evidence="3">
    <location>
        <begin position="391"/>
        <end position="418"/>
    </location>
</feature>
<dbReference type="Gene3D" id="3.30.565.10">
    <property type="entry name" value="Histidine kinase-like ATPase, C-terminal domain"/>
    <property type="match status" value="1"/>
</dbReference>
<evidence type="ECO:0000256" key="3">
    <source>
        <dbReference type="SAM" id="MobiDB-lite"/>
    </source>
</evidence>
<feature type="compositionally biased region" description="Acidic residues" evidence="3">
    <location>
        <begin position="510"/>
        <end position="523"/>
    </location>
</feature>
<dbReference type="SMART" id="SM01340">
    <property type="entry name" value="DNA_mis_repair"/>
    <property type="match status" value="1"/>
</dbReference>
<dbReference type="InterPro" id="IPR014721">
    <property type="entry name" value="Ribsml_uS5_D2-typ_fold_subgr"/>
</dbReference>
<dbReference type="GO" id="GO:0006298">
    <property type="term" value="P:mismatch repair"/>
    <property type="evidence" value="ECO:0007669"/>
    <property type="project" value="InterPro"/>
</dbReference>
<dbReference type="PANTHER" id="PTHR10073">
    <property type="entry name" value="DNA MISMATCH REPAIR PROTEIN MLH, PMS, MUTL"/>
    <property type="match status" value="1"/>
</dbReference>
<feature type="compositionally biased region" description="Polar residues" evidence="3">
    <location>
        <begin position="525"/>
        <end position="543"/>
    </location>
</feature>
<sequence>MSIQALPETTTRALGSSLVLNDAKSVVKELVDNALDARATSIGVEISANTLDVIQVKDNGTGVGIEDRQLLCKRGCTSKIRTLDDLNRLGGSSLGFRGEALASVAELSRTVTVTTRVDGEVVGTSVKYTASGMLSSSSASHPVGTTIRVQDFLAKIPVRKQIALKNIAKTLQSIKALLFSFAFARTEVRFSLNVLKGKNDKMNWTYAAASNDSLTDIASKIVGKEITAECTAYDTSSTGCDVGEEDWKIKALLVSPGADLAKVRNAAQHISVDGRPVSGDRGTMKEIVKIYKRCLEHTLSSAVSSSLSRPFLFMQIQCPPQSYDINVEPAKDEALFFRPHVLLSLVENLFRRAYGDIHNAQIDDVNRTRSSETSEATSKLHRTMYVADLEDLGEPESSIREEARDSAEPGDISVPAKNMSNPFTIAAMTTIVTPKEMRVCGQNTLQQNETRTDSNWLSVERRLAGSNSHRTSLGPETHLPSSSLALESPIPYQNPGPLMKRRANITRQAEDEEQESLTSDDGEQSAPSKRTSLQAWLTPNSSVRPRPVQGVRISVNDVGGSPEARHEHSTRPPQPANGTRWSPPGSVMGLKWGPGQKPFKFPLKRDSHHHSHPSTTSNSTSPGSLLIPDELVLERGGAFDSEQVNEDDAPSTRNQRTLSLGIPRLDTGIASPAFPSSSATSNTSTELDDIMDFEHRKKIAMAYQRRLATKLSPRKSLRGVIGRRSSQPDNDESAEGDGQADKPGREDSEARFRSWKDPETEFELRQTQTRSNPHQNRYLAAMRDLSQSHSHSHSRPSSSQERLLVTDDLDANPTPHLAQDDPRAYFMRQQRRSGHGLGHSKLHRTKSSRLPLETISSDAVTVNLALTADAFKHFDTVKKCFATLTSVDRYVASTGGEAELTADLLDANVDGDWGSELRHLVRKNYRYQANDGRTLVPHLQIAVSKMVDESISTWARIRA</sequence>
<feature type="compositionally biased region" description="Low complexity" evidence="3">
    <location>
        <begin position="670"/>
        <end position="685"/>
    </location>
</feature>
<dbReference type="GO" id="GO:0140664">
    <property type="term" value="F:ATP-dependent DNA damage sensor activity"/>
    <property type="evidence" value="ECO:0007669"/>
    <property type="project" value="InterPro"/>
</dbReference>
<protein>
    <recommendedName>
        <fullName evidence="4">DNA mismatch repair protein S5 domain-containing protein</fullName>
    </recommendedName>
</protein>
<dbReference type="OrthoDB" id="10263226at2759"/>
<feature type="region of interest" description="Disordered" evidence="3">
    <location>
        <begin position="641"/>
        <end position="685"/>
    </location>
</feature>
<evidence type="ECO:0000256" key="1">
    <source>
        <dbReference type="ARBA" id="ARBA00006082"/>
    </source>
</evidence>
<dbReference type="HOGENOM" id="CLU_011171_4_0_1"/>
<dbReference type="GeneID" id="25297427"/>
<dbReference type="GO" id="GO:0005524">
    <property type="term" value="F:ATP binding"/>
    <property type="evidence" value="ECO:0007669"/>
    <property type="project" value="InterPro"/>
</dbReference>
<evidence type="ECO:0000313" key="5">
    <source>
        <dbReference type="EMBL" id="KIX01630.1"/>
    </source>
</evidence>
<dbReference type="Gene3D" id="3.30.230.10">
    <property type="match status" value="1"/>
</dbReference>
<dbReference type="Pfam" id="PF01119">
    <property type="entry name" value="DNA_mis_repair"/>
    <property type="match status" value="1"/>
</dbReference>
<gene>
    <name evidence="5" type="ORF">Z518_09356</name>
</gene>
<accession>A0A0D2IYF9</accession>
<organism evidence="5 6">
    <name type="scientific">Rhinocladiella mackenziei CBS 650.93</name>
    <dbReference type="NCBI Taxonomy" id="1442369"/>
    <lineage>
        <taxon>Eukaryota</taxon>
        <taxon>Fungi</taxon>
        <taxon>Dikarya</taxon>
        <taxon>Ascomycota</taxon>
        <taxon>Pezizomycotina</taxon>
        <taxon>Eurotiomycetes</taxon>
        <taxon>Chaetothyriomycetidae</taxon>
        <taxon>Chaetothyriales</taxon>
        <taxon>Herpotrichiellaceae</taxon>
        <taxon>Rhinocladiella</taxon>
    </lineage>
</organism>
<dbReference type="Proteomes" id="UP000053617">
    <property type="component" value="Unassembled WGS sequence"/>
</dbReference>
<dbReference type="EMBL" id="KN847481">
    <property type="protein sequence ID" value="KIX01630.1"/>
    <property type="molecule type" value="Genomic_DNA"/>
</dbReference>
<dbReference type="SUPFAM" id="SSF54211">
    <property type="entry name" value="Ribosomal protein S5 domain 2-like"/>
    <property type="match status" value="1"/>
</dbReference>
<dbReference type="InterPro" id="IPR020568">
    <property type="entry name" value="Ribosomal_Su5_D2-typ_SF"/>
</dbReference>
<evidence type="ECO:0000313" key="6">
    <source>
        <dbReference type="Proteomes" id="UP000053617"/>
    </source>
</evidence>
<dbReference type="InterPro" id="IPR036890">
    <property type="entry name" value="HATPase_C_sf"/>
</dbReference>
<reference evidence="5 6" key="1">
    <citation type="submission" date="2015-01" db="EMBL/GenBank/DDBJ databases">
        <title>The Genome Sequence of Rhinocladiella mackenzie CBS 650.93.</title>
        <authorList>
            <consortium name="The Broad Institute Genomics Platform"/>
            <person name="Cuomo C."/>
            <person name="de Hoog S."/>
            <person name="Gorbushina A."/>
            <person name="Stielow B."/>
            <person name="Teixiera M."/>
            <person name="Abouelleil A."/>
            <person name="Chapman S.B."/>
            <person name="Priest M."/>
            <person name="Young S.K."/>
            <person name="Wortman J."/>
            <person name="Nusbaum C."/>
            <person name="Birren B."/>
        </authorList>
    </citation>
    <scope>NUCLEOTIDE SEQUENCE [LARGE SCALE GENOMIC DNA]</scope>
    <source>
        <strain evidence="5 6">CBS 650.93</strain>
    </source>
</reference>
<evidence type="ECO:0000256" key="2">
    <source>
        <dbReference type="ARBA" id="ARBA00022763"/>
    </source>
</evidence>
<dbReference type="RefSeq" id="XP_013268766.1">
    <property type="nucleotide sequence ID" value="XM_013413312.1"/>
</dbReference>
<feature type="domain" description="DNA mismatch repair protein S5" evidence="4">
    <location>
        <begin position="218"/>
        <end position="355"/>
    </location>
</feature>
<dbReference type="FunFam" id="3.30.565.10:FF:000017">
    <property type="entry name" value="PMS1 homolog 1, mismatch repair system component"/>
    <property type="match status" value="1"/>
</dbReference>
<dbReference type="GO" id="GO:0030983">
    <property type="term" value="F:mismatched DNA binding"/>
    <property type="evidence" value="ECO:0007669"/>
    <property type="project" value="InterPro"/>
</dbReference>
<dbReference type="NCBIfam" id="TIGR00585">
    <property type="entry name" value="mutl"/>
    <property type="match status" value="1"/>
</dbReference>
<dbReference type="VEuPathDB" id="FungiDB:Z518_09356"/>
<dbReference type="PANTHER" id="PTHR10073:SF41">
    <property type="entry name" value="MISMATCH REPAIR PROTEIN, PUTATIVE (AFU_ORTHOLOGUE AFUA_8G05820)-RELATED"/>
    <property type="match status" value="1"/>
</dbReference>
<dbReference type="STRING" id="1442369.A0A0D2IYF9"/>
<dbReference type="PROSITE" id="PS00058">
    <property type="entry name" value="DNA_MISMATCH_REPAIR_1"/>
    <property type="match status" value="1"/>
</dbReference>
<dbReference type="GO" id="GO:0061982">
    <property type="term" value="P:meiosis I cell cycle process"/>
    <property type="evidence" value="ECO:0007669"/>
    <property type="project" value="UniProtKB-ARBA"/>
</dbReference>
<name>A0A0D2IYF9_9EURO</name>
<dbReference type="InterPro" id="IPR002099">
    <property type="entry name" value="MutL/Mlh/PMS"/>
</dbReference>
<feature type="region of interest" description="Disordered" evidence="3">
    <location>
        <begin position="465"/>
        <end position="625"/>
    </location>
</feature>
<feature type="compositionally biased region" description="Basic and acidic residues" evidence="3">
    <location>
        <begin position="739"/>
        <end position="764"/>
    </location>
</feature>
<evidence type="ECO:0000259" key="4">
    <source>
        <dbReference type="SMART" id="SM01340"/>
    </source>
</evidence>
<feature type="compositionally biased region" description="Basic and acidic residues" evidence="3">
    <location>
        <begin position="397"/>
        <end position="407"/>
    </location>
</feature>
<feature type="compositionally biased region" description="Polar residues" evidence="3">
    <location>
        <begin position="765"/>
        <end position="775"/>
    </location>
</feature>
<dbReference type="GO" id="GO:0016887">
    <property type="term" value="F:ATP hydrolysis activity"/>
    <property type="evidence" value="ECO:0007669"/>
    <property type="project" value="InterPro"/>
</dbReference>
<feature type="compositionally biased region" description="Low complexity" evidence="3">
    <location>
        <begin position="613"/>
        <end position="624"/>
    </location>
</feature>
<dbReference type="Pfam" id="PF13589">
    <property type="entry name" value="HATPase_c_3"/>
    <property type="match status" value="1"/>
</dbReference>
<proteinExistence type="inferred from homology"/>